<feature type="compositionally biased region" description="Basic and acidic residues" evidence="1">
    <location>
        <begin position="1"/>
        <end position="22"/>
    </location>
</feature>
<organism evidence="3">
    <name type="scientific">Volvox carteri f. nagariensis</name>
    <dbReference type="NCBI Taxonomy" id="3068"/>
    <lineage>
        <taxon>Eukaryota</taxon>
        <taxon>Viridiplantae</taxon>
        <taxon>Chlorophyta</taxon>
        <taxon>core chlorophytes</taxon>
        <taxon>Chlorophyceae</taxon>
        <taxon>CS clade</taxon>
        <taxon>Chlamydomonadales</taxon>
        <taxon>Volvocaceae</taxon>
        <taxon>Volvox</taxon>
    </lineage>
</organism>
<feature type="region of interest" description="Disordered" evidence="1">
    <location>
        <begin position="464"/>
        <end position="503"/>
    </location>
</feature>
<feature type="compositionally biased region" description="Low complexity" evidence="1">
    <location>
        <begin position="464"/>
        <end position="495"/>
    </location>
</feature>
<accession>D8U1S0</accession>
<dbReference type="PANTHER" id="PTHR23153:SF38">
    <property type="entry name" value="UBX DOMAIN-CONTAINING PROTEIN 6"/>
    <property type="match status" value="1"/>
</dbReference>
<dbReference type="STRING" id="3068.D8U1S0"/>
<evidence type="ECO:0000256" key="1">
    <source>
        <dbReference type="SAM" id="MobiDB-lite"/>
    </source>
</evidence>
<sequence length="628" mass="65238">MAFDGLGEKLKSLFKTKEDPRFKGQGRRLGTAETNSSNTRPHQPQLLTGGSRNADQAGVLDTCTVPTEQSSPLKPPPQPLGPGGGRPALVLSRSHRTEDVVLDAAVMANTPTSKEAATGPTGPWGPSQASRLACRKAAVQGAGMRELEVAVAVALIHKGLRRQRMVEGVGVVAGEAGGVTIRGGLQTAWWVVSTISTPTAAEKRMGGFRCPAPPTDGAMADYGLAPATSQAYELQRCLALVLSSQLLSTSNLSTLTTSSSVALTAVSAVPAGGAPAAAPAEASSSTPASLPSGDPAAAAAAADHSIVQLQLQPQSSGLAAQLQLQIRLSNPRVQEAIVGVPGGVEFLEAAGKKAGEQGLGVLRGETWDLLITDYGSEACSLVLACRVPAVPVPAVGDLTPSALPHVHGFQMRFWPDDGSELANQGYLFLPDDVPPTALAEPFRILSAVMAAHGFMATTTTTTTTATTTGTTTIPTNPEPTTTTTTATAGATTLPPSGYPQPQTQTQHEHMNRVAGSQAAVGGPFPEPVPAVERCTQVFLPVAADVEVPDWFFDRTGSEVREQWAAMVRKREEAERFMTRTMREVRRQQEAAAAAAAAAAASGGVDKNNNLATVRVRFPEGVCLQGSEH</sequence>
<dbReference type="OrthoDB" id="49605at2759"/>
<dbReference type="CDD" id="cd09212">
    <property type="entry name" value="PUB"/>
    <property type="match status" value="1"/>
</dbReference>
<dbReference type="GeneID" id="9627507"/>
<dbReference type="AlphaFoldDB" id="D8U1S0"/>
<dbReference type="Proteomes" id="UP000001058">
    <property type="component" value="Unassembled WGS sequence"/>
</dbReference>
<evidence type="ECO:0000313" key="2">
    <source>
        <dbReference type="EMBL" id="EFJ46390.1"/>
    </source>
</evidence>
<feature type="compositionally biased region" description="Polar residues" evidence="1">
    <location>
        <begin position="32"/>
        <end position="54"/>
    </location>
</feature>
<feature type="region of interest" description="Disordered" evidence="1">
    <location>
        <begin position="1"/>
        <end position="89"/>
    </location>
</feature>
<dbReference type="RefSeq" id="XP_002952543.1">
    <property type="nucleotide sequence ID" value="XM_002952497.1"/>
</dbReference>
<dbReference type="EMBL" id="GL378351">
    <property type="protein sequence ID" value="EFJ46390.1"/>
    <property type="molecule type" value="Genomic_DNA"/>
</dbReference>
<dbReference type="PANTHER" id="PTHR23153">
    <property type="entry name" value="UBX-RELATED"/>
    <property type="match status" value="1"/>
</dbReference>
<dbReference type="InParanoid" id="D8U1S0"/>
<dbReference type="KEGG" id="vcn:VOLCADRAFT_93297"/>
<gene>
    <name evidence="2" type="ORF">VOLCADRAFT_93297</name>
</gene>
<dbReference type="GO" id="GO:0005737">
    <property type="term" value="C:cytoplasm"/>
    <property type="evidence" value="ECO:0007669"/>
    <property type="project" value="TreeGrafter"/>
</dbReference>
<evidence type="ECO:0000313" key="3">
    <source>
        <dbReference type="Proteomes" id="UP000001058"/>
    </source>
</evidence>
<feature type="region of interest" description="Disordered" evidence="1">
    <location>
        <begin position="274"/>
        <end position="295"/>
    </location>
</feature>
<keyword evidence="3" id="KW-1185">Reference proteome</keyword>
<name>D8U1S0_VOLCA</name>
<protein>
    <submittedName>
        <fullName evidence="2">Uncharacterized protein</fullName>
    </submittedName>
</protein>
<proteinExistence type="predicted"/>
<reference evidence="2 3" key="1">
    <citation type="journal article" date="2010" name="Science">
        <title>Genomic analysis of organismal complexity in the multicellular green alga Volvox carteri.</title>
        <authorList>
            <person name="Prochnik S.E."/>
            <person name="Umen J."/>
            <person name="Nedelcu A.M."/>
            <person name="Hallmann A."/>
            <person name="Miller S.M."/>
            <person name="Nishii I."/>
            <person name="Ferris P."/>
            <person name="Kuo A."/>
            <person name="Mitros T."/>
            <person name="Fritz-Laylin L.K."/>
            <person name="Hellsten U."/>
            <person name="Chapman J."/>
            <person name="Simakov O."/>
            <person name="Rensing S.A."/>
            <person name="Terry A."/>
            <person name="Pangilinan J."/>
            <person name="Kapitonov V."/>
            <person name="Jurka J."/>
            <person name="Salamov A."/>
            <person name="Shapiro H."/>
            <person name="Schmutz J."/>
            <person name="Grimwood J."/>
            <person name="Lindquist E."/>
            <person name="Lucas S."/>
            <person name="Grigoriev I.V."/>
            <person name="Schmitt R."/>
            <person name="Kirk D."/>
            <person name="Rokhsar D.S."/>
        </authorList>
    </citation>
    <scope>NUCLEOTIDE SEQUENCE [LARGE SCALE GENOMIC DNA]</scope>
    <source>
        <strain evidence="3">f. Nagariensis / Eve</strain>
    </source>
</reference>